<feature type="region of interest" description="Disordered" evidence="1">
    <location>
        <begin position="87"/>
        <end position="106"/>
    </location>
</feature>
<organism evidence="3 4">
    <name type="scientific">Ophiocordyceps australis</name>
    <dbReference type="NCBI Taxonomy" id="1399860"/>
    <lineage>
        <taxon>Eukaryota</taxon>
        <taxon>Fungi</taxon>
        <taxon>Dikarya</taxon>
        <taxon>Ascomycota</taxon>
        <taxon>Pezizomycotina</taxon>
        <taxon>Sordariomycetes</taxon>
        <taxon>Hypocreomycetidae</taxon>
        <taxon>Hypocreales</taxon>
        <taxon>Ophiocordycipitaceae</taxon>
        <taxon>Ophiocordyceps</taxon>
    </lineage>
</organism>
<evidence type="ECO:0000313" key="3">
    <source>
        <dbReference type="EMBL" id="PHH68737.1"/>
    </source>
</evidence>
<dbReference type="EMBL" id="NJEU01001069">
    <property type="protein sequence ID" value="PHH68737.1"/>
    <property type="molecule type" value="Genomic_DNA"/>
</dbReference>
<accession>A0A2C5YJ12</accession>
<sequence length="255" mass="27854">MSLDDGPQPRGSTSSIQDEELPRETVVIILATAVPAAVLGLVLVTWLCCWRMRRRRLRRLFSRGISPIDDEEIESWKTARSVHGEKDLFAKPPQPRPIDQRPTQRPMSSSAISIHKAASIVVYQNAHGVPAKRSVDLPPASVLARAPNSRPGLTDETIMGEAAFIAAARPQPCRLAKPPPVHASNMSGKNMRAPHASAGPIVCPMAWHCHQSQNLGHDALGIRRQRGNSTPTRTSFDDDFLLPCVRPSEIGRAIG</sequence>
<evidence type="ECO:0000313" key="4">
    <source>
        <dbReference type="Proteomes" id="UP000224854"/>
    </source>
</evidence>
<dbReference type="Proteomes" id="UP000224854">
    <property type="component" value="Unassembled WGS sequence"/>
</dbReference>
<name>A0A2C5YJ12_9HYPO</name>
<keyword evidence="2" id="KW-0472">Membrane</keyword>
<comment type="caution">
    <text evidence="3">The sequence shown here is derived from an EMBL/GenBank/DDBJ whole genome shotgun (WGS) entry which is preliminary data.</text>
</comment>
<feature type="transmembrane region" description="Helical" evidence="2">
    <location>
        <begin position="26"/>
        <end position="49"/>
    </location>
</feature>
<gene>
    <name evidence="3" type="ORF">CDD82_309</name>
</gene>
<keyword evidence="2" id="KW-0812">Transmembrane</keyword>
<dbReference type="OrthoDB" id="4120617at2759"/>
<protein>
    <submittedName>
        <fullName evidence="3">Uncharacterized protein</fullName>
    </submittedName>
</protein>
<reference evidence="3 4" key="1">
    <citation type="submission" date="2017-06" db="EMBL/GenBank/DDBJ databases">
        <title>Ant-infecting Ophiocordyceps genomes reveal a high diversity of potential behavioral manipulation genes and a possible major role for enterotoxins.</title>
        <authorList>
            <person name="De Bekker C."/>
            <person name="Evans H.C."/>
            <person name="Brachmann A."/>
            <person name="Hughes D.P."/>
        </authorList>
    </citation>
    <scope>NUCLEOTIDE SEQUENCE [LARGE SCALE GENOMIC DNA]</scope>
    <source>
        <strain evidence="3 4">1348a</strain>
    </source>
</reference>
<keyword evidence="4" id="KW-1185">Reference proteome</keyword>
<evidence type="ECO:0000256" key="1">
    <source>
        <dbReference type="SAM" id="MobiDB-lite"/>
    </source>
</evidence>
<keyword evidence="2" id="KW-1133">Transmembrane helix</keyword>
<evidence type="ECO:0000256" key="2">
    <source>
        <dbReference type="SAM" id="Phobius"/>
    </source>
</evidence>
<dbReference type="AlphaFoldDB" id="A0A2C5YJ12"/>
<proteinExistence type="predicted"/>